<dbReference type="KEGG" id="cke:B5M06_06110"/>
<protein>
    <submittedName>
        <fullName evidence="3">ATP-binding protein</fullName>
    </submittedName>
</protein>
<organism evidence="3 4">
    <name type="scientific">Comamonas kerstersii</name>
    <dbReference type="NCBI Taxonomy" id="225992"/>
    <lineage>
        <taxon>Bacteria</taxon>
        <taxon>Pseudomonadati</taxon>
        <taxon>Pseudomonadota</taxon>
        <taxon>Betaproteobacteria</taxon>
        <taxon>Burkholderiales</taxon>
        <taxon>Comamonadaceae</taxon>
        <taxon>Comamonas</taxon>
    </lineage>
</organism>
<feature type="domain" description="Schlafen AlbA-2" evidence="2">
    <location>
        <begin position="19"/>
        <end position="76"/>
    </location>
</feature>
<dbReference type="InterPro" id="IPR007421">
    <property type="entry name" value="Schlafen_AlbA_2_dom"/>
</dbReference>
<feature type="compositionally biased region" description="Polar residues" evidence="1">
    <location>
        <begin position="70"/>
        <end position="80"/>
    </location>
</feature>
<dbReference type="Proteomes" id="UP000242792">
    <property type="component" value="Chromosome"/>
</dbReference>
<dbReference type="GO" id="GO:0005524">
    <property type="term" value="F:ATP binding"/>
    <property type="evidence" value="ECO:0007669"/>
    <property type="project" value="UniProtKB-KW"/>
</dbReference>
<accession>A0A1V0BD64</accession>
<feature type="region of interest" description="Disordered" evidence="1">
    <location>
        <begin position="70"/>
        <end position="91"/>
    </location>
</feature>
<evidence type="ECO:0000313" key="3">
    <source>
        <dbReference type="EMBL" id="AQZ97898.1"/>
    </source>
</evidence>
<dbReference type="OrthoDB" id="9768354at2"/>
<dbReference type="InterPro" id="IPR038461">
    <property type="entry name" value="Schlafen_AlbA_2_dom_sf"/>
</dbReference>
<evidence type="ECO:0000313" key="4">
    <source>
        <dbReference type="Proteomes" id="UP000242792"/>
    </source>
</evidence>
<sequence>MDTAALHAKLMELLHLPREQATVEFKENLQDAETIGQYLSALANTAALERKDRAWMVWGVADGSHQIVGTNFDPYQSRSRNGPLLAQRTNG</sequence>
<keyword evidence="3" id="KW-0067">ATP-binding</keyword>
<evidence type="ECO:0000259" key="2">
    <source>
        <dbReference type="Pfam" id="PF04326"/>
    </source>
</evidence>
<evidence type="ECO:0000256" key="1">
    <source>
        <dbReference type="SAM" id="MobiDB-lite"/>
    </source>
</evidence>
<keyword evidence="3" id="KW-0547">Nucleotide-binding</keyword>
<dbReference type="AlphaFoldDB" id="A0A1V0BD64"/>
<dbReference type="Gene3D" id="3.30.950.30">
    <property type="entry name" value="Schlafen, AAA domain"/>
    <property type="match status" value="1"/>
</dbReference>
<dbReference type="Pfam" id="PF04326">
    <property type="entry name" value="SLFN_AlbA_2"/>
    <property type="match status" value="1"/>
</dbReference>
<proteinExistence type="predicted"/>
<gene>
    <name evidence="3" type="ORF">B5M06_06110</name>
</gene>
<dbReference type="EMBL" id="CP020121">
    <property type="protein sequence ID" value="AQZ97898.1"/>
    <property type="molecule type" value="Genomic_DNA"/>
</dbReference>
<name>A0A1V0BD64_9BURK</name>
<reference evidence="3 4" key="1">
    <citation type="submission" date="2017-03" db="EMBL/GenBank/DDBJ databases">
        <title>Rapid Whole Genome Sequencing of Comamonas kerstersii Causing Continuous ambulatory Peritoneal Dialysis-Associated Peritonitis.</title>
        <authorList>
            <person name="Zheng B."/>
        </authorList>
    </citation>
    <scope>NUCLEOTIDE SEQUENCE [LARGE SCALE GENOMIC DNA]</scope>
    <source>
        <strain evidence="3 4">8943</strain>
    </source>
</reference>